<dbReference type="Gene3D" id="1.10.10.10">
    <property type="entry name" value="Winged helix-like DNA-binding domain superfamily/Winged helix DNA-binding domain"/>
    <property type="match status" value="1"/>
</dbReference>
<dbReference type="SUPFAM" id="SSF88659">
    <property type="entry name" value="Sigma3 and sigma4 domains of RNA polymerase sigma factors"/>
    <property type="match status" value="1"/>
</dbReference>
<evidence type="ECO:0000256" key="3">
    <source>
        <dbReference type="ARBA" id="ARBA00023082"/>
    </source>
</evidence>
<dbReference type="InterPro" id="IPR007627">
    <property type="entry name" value="RNA_pol_sigma70_r2"/>
</dbReference>
<dbReference type="PANTHER" id="PTHR43133:SF8">
    <property type="entry name" value="RNA POLYMERASE SIGMA FACTOR HI_1459-RELATED"/>
    <property type="match status" value="1"/>
</dbReference>
<dbReference type="PANTHER" id="PTHR43133">
    <property type="entry name" value="RNA POLYMERASE ECF-TYPE SIGMA FACTO"/>
    <property type="match status" value="1"/>
</dbReference>
<dbReference type="AlphaFoldDB" id="A0A3N0AZ81"/>
<dbReference type="Gene3D" id="1.10.1740.10">
    <property type="match status" value="1"/>
</dbReference>
<dbReference type="SUPFAM" id="SSF88946">
    <property type="entry name" value="Sigma2 domain of RNA polymerase sigma factors"/>
    <property type="match status" value="1"/>
</dbReference>
<evidence type="ECO:0000256" key="1">
    <source>
        <dbReference type="ARBA" id="ARBA00010641"/>
    </source>
</evidence>
<dbReference type="GO" id="GO:0003677">
    <property type="term" value="F:DNA binding"/>
    <property type="evidence" value="ECO:0007669"/>
    <property type="project" value="UniProtKB-KW"/>
</dbReference>
<evidence type="ECO:0000313" key="8">
    <source>
        <dbReference type="EMBL" id="RNL39988.1"/>
    </source>
</evidence>
<keyword evidence="4" id="KW-0238">DNA-binding</keyword>
<dbReference type="InterPro" id="IPR013249">
    <property type="entry name" value="RNA_pol_sigma70_r4_t2"/>
</dbReference>
<protein>
    <submittedName>
        <fullName evidence="8">RNA polymerase subunit sigma-24</fullName>
    </submittedName>
</protein>
<evidence type="ECO:0000259" key="7">
    <source>
        <dbReference type="Pfam" id="PF08281"/>
    </source>
</evidence>
<feature type="domain" description="RNA polymerase sigma factor 70 region 4 type 2" evidence="7">
    <location>
        <begin position="136"/>
        <end position="186"/>
    </location>
</feature>
<dbReference type="InterPro" id="IPR013324">
    <property type="entry name" value="RNA_pol_sigma_r3/r4-like"/>
</dbReference>
<dbReference type="Pfam" id="PF04542">
    <property type="entry name" value="Sigma70_r2"/>
    <property type="match status" value="1"/>
</dbReference>
<gene>
    <name evidence="8" type="ORF">DMP08_10570</name>
</gene>
<evidence type="ECO:0000256" key="2">
    <source>
        <dbReference type="ARBA" id="ARBA00023015"/>
    </source>
</evidence>
<dbReference type="EMBL" id="QICD01000029">
    <property type="protein sequence ID" value="RNL39988.1"/>
    <property type="molecule type" value="Genomic_DNA"/>
</dbReference>
<dbReference type="GO" id="GO:0006352">
    <property type="term" value="P:DNA-templated transcription initiation"/>
    <property type="evidence" value="ECO:0007669"/>
    <property type="project" value="InterPro"/>
</dbReference>
<dbReference type="Proteomes" id="UP000278632">
    <property type="component" value="Unassembled WGS sequence"/>
</dbReference>
<keyword evidence="5" id="KW-0804">Transcription</keyword>
<evidence type="ECO:0000313" key="9">
    <source>
        <dbReference type="Proteomes" id="UP000278632"/>
    </source>
</evidence>
<keyword evidence="9" id="KW-1185">Reference proteome</keyword>
<sequence length="203" mass="22607">MDDLIQRARKGDSEAFVALFEQSRPALWRAALAVLGNECDAADALQEAAVKAWQAIPRFEGRSSVGTWFMRIALRVSFDIRGKRGREAPYAPETFQVDAPSNRGDRERGGVDAVPLDDFRVIVGGKHRADQDEAMDVRRAIARLSPDDRLVLTLFYLDDFPTQQIAAILNASEGAVRARLTRARARFRDAYCGNDNQKAEAAR</sequence>
<feature type="domain" description="RNA polymerase sigma-70 region 2" evidence="6">
    <location>
        <begin position="19"/>
        <end position="86"/>
    </location>
</feature>
<dbReference type="InterPro" id="IPR014284">
    <property type="entry name" value="RNA_pol_sigma-70_dom"/>
</dbReference>
<evidence type="ECO:0000256" key="5">
    <source>
        <dbReference type="ARBA" id="ARBA00023163"/>
    </source>
</evidence>
<dbReference type="OrthoDB" id="9780326at2"/>
<reference evidence="9" key="1">
    <citation type="submission" date="2018-05" db="EMBL/GenBank/DDBJ databases">
        <title>Genome Sequencing of selected type strains of the family Eggerthellaceae.</title>
        <authorList>
            <person name="Danylec N."/>
            <person name="Stoll D.A."/>
            <person name="Doetsch A."/>
            <person name="Huch M."/>
        </authorList>
    </citation>
    <scope>NUCLEOTIDE SEQUENCE [LARGE SCALE GENOMIC DNA]</scope>
    <source>
        <strain evidence="9">DSM 16106</strain>
    </source>
</reference>
<comment type="caution">
    <text evidence="8">The sequence shown here is derived from an EMBL/GenBank/DDBJ whole genome shotgun (WGS) entry which is preliminary data.</text>
</comment>
<evidence type="ECO:0000256" key="4">
    <source>
        <dbReference type="ARBA" id="ARBA00023125"/>
    </source>
</evidence>
<organism evidence="8 9">
    <name type="scientific">Paraeggerthella hongkongensis</name>
    <dbReference type="NCBI Taxonomy" id="230658"/>
    <lineage>
        <taxon>Bacteria</taxon>
        <taxon>Bacillati</taxon>
        <taxon>Actinomycetota</taxon>
        <taxon>Coriobacteriia</taxon>
        <taxon>Eggerthellales</taxon>
        <taxon>Eggerthellaceae</taxon>
        <taxon>Paraeggerthella</taxon>
    </lineage>
</organism>
<dbReference type="InterPro" id="IPR036388">
    <property type="entry name" value="WH-like_DNA-bd_sf"/>
</dbReference>
<keyword evidence="3" id="KW-0731">Sigma factor</keyword>
<dbReference type="Pfam" id="PF08281">
    <property type="entry name" value="Sigma70_r4_2"/>
    <property type="match status" value="1"/>
</dbReference>
<dbReference type="GO" id="GO:0016987">
    <property type="term" value="F:sigma factor activity"/>
    <property type="evidence" value="ECO:0007669"/>
    <property type="project" value="UniProtKB-KW"/>
</dbReference>
<dbReference type="NCBIfam" id="TIGR02937">
    <property type="entry name" value="sigma70-ECF"/>
    <property type="match status" value="1"/>
</dbReference>
<dbReference type="InterPro" id="IPR039425">
    <property type="entry name" value="RNA_pol_sigma-70-like"/>
</dbReference>
<dbReference type="InterPro" id="IPR013325">
    <property type="entry name" value="RNA_pol_sigma_r2"/>
</dbReference>
<proteinExistence type="inferred from homology"/>
<accession>A0A3N0AZ81</accession>
<evidence type="ECO:0000259" key="6">
    <source>
        <dbReference type="Pfam" id="PF04542"/>
    </source>
</evidence>
<comment type="similarity">
    <text evidence="1">Belongs to the sigma-70 factor family. ECF subfamily.</text>
</comment>
<name>A0A3N0AZ81_9ACTN</name>
<keyword evidence="2" id="KW-0805">Transcription regulation</keyword>